<dbReference type="InterPro" id="IPR011251">
    <property type="entry name" value="Luciferase-like_dom"/>
</dbReference>
<proteinExistence type="inferred from homology"/>
<dbReference type="AlphaFoldDB" id="A0A1U9KDZ2"/>
<sequence>MHLALFLTLSGLHLGGWRHATSSNADPMDIRAYASLARQAERAALDMVFVADKLAIDSNYGGSIDATVTSRAVGSPEPLTLLSALSVLTDRIGLAGTISTTYTEPYHIARMLGAINHYSHGRVGWNAVTSVSDSEARNFSRQNHFEHAERYDRAAEFIDVVQSLWKSWQPDAVVRDRKNGVYALKDHISPISHKGQHFQIAGPLNIPQYQEATPVLIQAGVSERFSDVASRYAEVIFPVLTTPARARNFVSDFRQKIALAGRNPAKVRILPGCVPIVSETDSLAEEFQAELDALIHPLAGLTFMSGSMNHDLSQYARDELIPDLDSEIRGSRGRFLPLIADARAKGLTLEQTALSYARDLSFPSFVGSPATVADQMISWVNETGIDGFTVIPPNYPASENIFLKSVVPELQRRGAFRQSYNGKTLRHHLEL</sequence>
<dbReference type="EMBL" id="CP014692">
    <property type="protein sequence ID" value="AQS83947.1"/>
    <property type="molecule type" value="Genomic_DNA"/>
</dbReference>
<evidence type="ECO:0000256" key="1">
    <source>
        <dbReference type="ARBA" id="ARBA00022630"/>
    </source>
</evidence>
<organism evidence="8 9">
    <name type="scientific">Acetobacter aceti</name>
    <dbReference type="NCBI Taxonomy" id="435"/>
    <lineage>
        <taxon>Bacteria</taxon>
        <taxon>Pseudomonadati</taxon>
        <taxon>Pseudomonadota</taxon>
        <taxon>Alphaproteobacteria</taxon>
        <taxon>Acetobacterales</taxon>
        <taxon>Acetobacteraceae</taxon>
        <taxon>Acetobacter</taxon>
        <taxon>Acetobacter subgen. Acetobacter</taxon>
    </lineage>
</organism>
<feature type="binding site" evidence="6">
    <location>
        <position position="52"/>
    </location>
    <ligand>
        <name>FMN</name>
        <dbReference type="ChEBI" id="CHEBI:58210"/>
    </ligand>
</feature>
<dbReference type="Pfam" id="PF00296">
    <property type="entry name" value="Bac_luciferase"/>
    <property type="match status" value="1"/>
</dbReference>
<feature type="binding site" evidence="6">
    <location>
        <position position="97"/>
    </location>
    <ligand>
        <name>FMN</name>
        <dbReference type="ChEBI" id="CHEBI:58210"/>
    </ligand>
</feature>
<dbReference type="SUPFAM" id="SSF51679">
    <property type="entry name" value="Bacterial luciferase-like"/>
    <property type="match status" value="1"/>
</dbReference>
<dbReference type="CDD" id="cd01095">
    <property type="entry name" value="Nitrilotriacetate_monoxgenase"/>
    <property type="match status" value="1"/>
</dbReference>
<evidence type="ECO:0000313" key="8">
    <source>
        <dbReference type="EMBL" id="AQS83947.1"/>
    </source>
</evidence>
<evidence type="ECO:0000256" key="4">
    <source>
        <dbReference type="ARBA" id="ARBA00023033"/>
    </source>
</evidence>
<evidence type="ECO:0000256" key="5">
    <source>
        <dbReference type="ARBA" id="ARBA00033748"/>
    </source>
</evidence>
<protein>
    <submittedName>
        <fullName evidence="8">Nitrilotriacetate monooxygenase</fullName>
    </submittedName>
</protein>
<dbReference type="RefSeq" id="WP_077811983.1">
    <property type="nucleotide sequence ID" value="NZ_CP014692.1"/>
</dbReference>
<feature type="binding site" evidence="6">
    <location>
        <position position="222"/>
    </location>
    <ligand>
        <name>FMN</name>
        <dbReference type="ChEBI" id="CHEBI:58210"/>
    </ligand>
</feature>
<evidence type="ECO:0000256" key="6">
    <source>
        <dbReference type="PIRSR" id="PIRSR000337-1"/>
    </source>
</evidence>
<dbReference type="NCBIfam" id="TIGR03860">
    <property type="entry name" value="FMN_nitrolo"/>
    <property type="match status" value="1"/>
</dbReference>
<dbReference type="InterPro" id="IPR016215">
    <property type="entry name" value="NTA_MOA"/>
</dbReference>
<comment type="similarity">
    <text evidence="5">Belongs to the NtaA/SnaA/DszA monooxygenase family.</text>
</comment>
<feature type="binding site" evidence="6">
    <location>
        <position position="147"/>
    </location>
    <ligand>
        <name>FMN</name>
        <dbReference type="ChEBI" id="CHEBI:58210"/>
    </ligand>
</feature>
<dbReference type="GO" id="GO:0004497">
    <property type="term" value="F:monooxygenase activity"/>
    <property type="evidence" value="ECO:0007669"/>
    <property type="project" value="UniProtKB-KW"/>
</dbReference>
<reference evidence="8 9" key="1">
    <citation type="submission" date="2016-03" db="EMBL/GenBank/DDBJ databases">
        <title>Acetic acid bacteria sequencing.</title>
        <authorList>
            <person name="Brandt J."/>
            <person name="Jakob F."/>
            <person name="Vogel R.F."/>
        </authorList>
    </citation>
    <scope>NUCLEOTIDE SEQUENCE [LARGE SCALE GENOMIC DNA]</scope>
    <source>
        <strain evidence="8 9">TMW2.1153</strain>
    </source>
</reference>
<keyword evidence="1 6" id="KW-0285">Flavoprotein</keyword>
<keyword evidence="9" id="KW-1185">Reference proteome</keyword>
<evidence type="ECO:0000256" key="2">
    <source>
        <dbReference type="ARBA" id="ARBA00022643"/>
    </source>
</evidence>
<name>A0A1U9KDZ2_ACEAC</name>
<evidence type="ECO:0000259" key="7">
    <source>
        <dbReference type="Pfam" id="PF00296"/>
    </source>
</evidence>
<accession>A0A1U9KDZ2</accession>
<dbReference type="PIRSF" id="PIRSF000337">
    <property type="entry name" value="NTA_MOA"/>
    <property type="match status" value="1"/>
</dbReference>
<dbReference type="InterPro" id="IPR051260">
    <property type="entry name" value="Diverse_substr_monoxygenases"/>
</dbReference>
<dbReference type="PANTHER" id="PTHR30011:SF16">
    <property type="entry name" value="C2H2 FINGER DOMAIN TRANSCRIPTION FACTOR (EUROFUNG)-RELATED"/>
    <property type="match status" value="1"/>
</dbReference>
<evidence type="ECO:0000256" key="3">
    <source>
        <dbReference type="ARBA" id="ARBA00023002"/>
    </source>
</evidence>
<keyword evidence="2 6" id="KW-0288">FMN</keyword>
<dbReference type="GO" id="GO:0016705">
    <property type="term" value="F:oxidoreductase activity, acting on paired donors, with incorporation or reduction of molecular oxygen"/>
    <property type="evidence" value="ECO:0007669"/>
    <property type="project" value="InterPro"/>
</dbReference>
<keyword evidence="4 8" id="KW-0503">Monooxygenase</keyword>
<dbReference type="Proteomes" id="UP000188937">
    <property type="component" value="Chromosome"/>
</dbReference>
<dbReference type="KEGG" id="aace:A0U92_03280"/>
<evidence type="ECO:0000313" key="9">
    <source>
        <dbReference type="Proteomes" id="UP000188937"/>
    </source>
</evidence>
<dbReference type="InterPro" id="IPR036661">
    <property type="entry name" value="Luciferase-like_sf"/>
</dbReference>
<keyword evidence="3" id="KW-0560">Oxidoreductase</keyword>
<feature type="binding site" evidence="6">
    <location>
        <position position="151"/>
    </location>
    <ligand>
        <name>FMN</name>
        <dbReference type="ChEBI" id="CHEBI:58210"/>
    </ligand>
</feature>
<gene>
    <name evidence="8" type="ORF">A0U92_03280</name>
</gene>
<dbReference type="OrthoDB" id="6752030at2"/>
<dbReference type="PANTHER" id="PTHR30011">
    <property type="entry name" value="ALKANESULFONATE MONOOXYGENASE-RELATED"/>
    <property type="match status" value="1"/>
</dbReference>
<feature type="domain" description="Luciferase-like" evidence="7">
    <location>
        <begin position="17"/>
        <end position="386"/>
    </location>
</feature>
<dbReference type="Gene3D" id="3.20.20.30">
    <property type="entry name" value="Luciferase-like domain"/>
    <property type="match status" value="1"/>
</dbReference>
<dbReference type="STRING" id="435.A0U92_03280"/>